<dbReference type="STRING" id="589385.SAMN05421504_108263"/>
<evidence type="ECO:0000259" key="5">
    <source>
        <dbReference type="PROSITE" id="PS50937"/>
    </source>
</evidence>
<dbReference type="Gene3D" id="1.10.1660.10">
    <property type="match status" value="1"/>
</dbReference>
<proteinExistence type="predicted"/>
<dbReference type="PANTHER" id="PTHR30204">
    <property type="entry name" value="REDOX-CYCLING DRUG-SENSING TRANSCRIPTIONAL ACTIVATOR SOXR"/>
    <property type="match status" value="1"/>
</dbReference>
<evidence type="ECO:0000313" key="7">
    <source>
        <dbReference type="Proteomes" id="UP000199515"/>
    </source>
</evidence>
<feature type="domain" description="HTH merR-type" evidence="5">
    <location>
        <begin position="7"/>
        <end position="75"/>
    </location>
</feature>
<dbReference type="AlphaFoldDB" id="A0A1H3PKI2"/>
<evidence type="ECO:0000256" key="4">
    <source>
        <dbReference type="ARBA" id="ARBA00023163"/>
    </source>
</evidence>
<dbReference type="InterPro" id="IPR000551">
    <property type="entry name" value="MerR-type_HTH_dom"/>
</dbReference>
<keyword evidence="2" id="KW-0805">Transcription regulation</keyword>
<dbReference type="Pfam" id="PF13411">
    <property type="entry name" value="MerR_1"/>
    <property type="match status" value="1"/>
</dbReference>
<dbReference type="InterPro" id="IPR047057">
    <property type="entry name" value="MerR_fam"/>
</dbReference>
<organism evidence="6 7">
    <name type="scientific">Amycolatopsis xylanica</name>
    <dbReference type="NCBI Taxonomy" id="589385"/>
    <lineage>
        <taxon>Bacteria</taxon>
        <taxon>Bacillati</taxon>
        <taxon>Actinomycetota</taxon>
        <taxon>Actinomycetes</taxon>
        <taxon>Pseudonocardiales</taxon>
        <taxon>Pseudonocardiaceae</taxon>
        <taxon>Amycolatopsis</taxon>
    </lineage>
</organism>
<keyword evidence="1" id="KW-0678">Repressor</keyword>
<evidence type="ECO:0000256" key="2">
    <source>
        <dbReference type="ARBA" id="ARBA00023015"/>
    </source>
</evidence>
<keyword evidence="4" id="KW-0804">Transcription</keyword>
<evidence type="ECO:0000313" key="6">
    <source>
        <dbReference type="EMBL" id="SDZ01550.1"/>
    </source>
</evidence>
<accession>A0A1H3PKI2</accession>
<dbReference type="SMART" id="SM00422">
    <property type="entry name" value="HTH_MERR"/>
    <property type="match status" value="1"/>
</dbReference>
<dbReference type="Proteomes" id="UP000199515">
    <property type="component" value="Unassembled WGS sequence"/>
</dbReference>
<evidence type="ECO:0000256" key="3">
    <source>
        <dbReference type="ARBA" id="ARBA00023125"/>
    </source>
</evidence>
<dbReference type="GO" id="GO:0003677">
    <property type="term" value="F:DNA binding"/>
    <property type="evidence" value="ECO:0007669"/>
    <property type="project" value="UniProtKB-KW"/>
</dbReference>
<dbReference type="PANTHER" id="PTHR30204:SF69">
    <property type="entry name" value="MERR-FAMILY TRANSCRIPTIONAL REGULATOR"/>
    <property type="match status" value="1"/>
</dbReference>
<keyword evidence="3" id="KW-0238">DNA-binding</keyword>
<sequence>MTSTAIRYTIEELSTAIGMSTRNIRAHQTRGLLPAPIRDGRTVFYGLAHARRLQHIMSLQKQGFNLVSIAAVLGTGTADRDLERLTSAMGDIARDHPGIFYSLNRHGMLGWDESGEVRIARPGVLRAAVDMAKAGVPPLATLRFLGEVMDKVGSVAGTLVDSSADRLAGMRSQPAVAESDLDGMVATFGQGLVELLVGAFRAAVEHRSQAVVEGAMWKTGDADPWVEDAIVHENG</sequence>
<protein>
    <submittedName>
        <fullName evidence="6">MerR HTH family regulatory protein</fullName>
    </submittedName>
</protein>
<evidence type="ECO:0000256" key="1">
    <source>
        <dbReference type="ARBA" id="ARBA00022491"/>
    </source>
</evidence>
<keyword evidence="7" id="KW-1185">Reference proteome</keyword>
<dbReference type="EMBL" id="FNON01000008">
    <property type="protein sequence ID" value="SDZ01550.1"/>
    <property type="molecule type" value="Genomic_DNA"/>
</dbReference>
<dbReference type="OrthoDB" id="3830374at2"/>
<dbReference type="PROSITE" id="PS50937">
    <property type="entry name" value="HTH_MERR_2"/>
    <property type="match status" value="1"/>
</dbReference>
<gene>
    <name evidence="6" type="ORF">SAMN05421504_108263</name>
</gene>
<reference evidence="6 7" key="1">
    <citation type="submission" date="2016-10" db="EMBL/GenBank/DDBJ databases">
        <authorList>
            <person name="de Groot N.N."/>
        </authorList>
    </citation>
    <scope>NUCLEOTIDE SEQUENCE [LARGE SCALE GENOMIC DNA]</scope>
    <source>
        <strain evidence="6 7">CPCC 202699</strain>
    </source>
</reference>
<dbReference type="GO" id="GO:0003700">
    <property type="term" value="F:DNA-binding transcription factor activity"/>
    <property type="evidence" value="ECO:0007669"/>
    <property type="project" value="InterPro"/>
</dbReference>
<dbReference type="SUPFAM" id="SSF46955">
    <property type="entry name" value="Putative DNA-binding domain"/>
    <property type="match status" value="1"/>
</dbReference>
<name>A0A1H3PKI2_9PSEU</name>
<dbReference type="InterPro" id="IPR009061">
    <property type="entry name" value="DNA-bd_dom_put_sf"/>
</dbReference>
<dbReference type="RefSeq" id="WP_091295736.1">
    <property type="nucleotide sequence ID" value="NZ_FNON01000008.1"/>
</dbReference>